<dbReference type="SUPFAM" id="SSF54211">
    <property type="entry name" value="Ribosomal protein S5 domain 2-like"/>
    <property type="match status" value="1"/>
</dbReference>
<dbReference type="SUPFAM" id="SSF55060">
    <property type="entry name" value="GHMP Kinase, C-terminal domain"/>
    <property type="match status" value="1"/>
</dbReference>
<dbReference type="Pfam" id="PF18376">
    <property type="entry name" value="MDD_C"/>
    <property type="match status" value="1"/>
</dbReference>
<keyword evidence="5" id="KW-0067">ATP-binding</keyword>
<evidence type="ECO:0000259" key="8">
    <source>
        <dbReference type="Pfam" id="PF18376"/>
    </source>
</evidence>
<feature type="domain" description="Diphosphomevalonate decarboxylase-like N-terminal" evidence="9">
    <location>
        <begin position="7"/>
        <end position="162"/>
    </location>
</feature>
<dbReference type="InterPro" id="IPR036554">
    <property type="entry name" value="GHMP_kinase_C_sf"/>
</dbReference>
<evidence type="ECO:0000256" key="3">
    <source>
        <dbReference type="ARBA" id="ARBA00022516"/>
    </source>
</evidence>
<dbReference type="Proteomes" id="UP001597399">
    <property type="component" value="Unassembled WGS sequence"/>
</dbReference>
<dbReference type="InterPro" id="IPR029765">
    <property type="entry name" value="Mev_diP_decarb"/>
</dbReference>
<comment type="similarity">
    <text evidence="1">Belongs to the diphosphomevalonate decarboxylase family.</text>
</comment>
<dbReference type="Gene3D" id="3.30.230.10">
    <property type="match status" value="1"/>
</dbReference>
<dbReference type="Gene3D" id="3.30.70.890">
    <property type="entry name" value="GHMP kinase, C-terminal domain"/>
    <property type="match status" value="1"/>
</dbReference>
<keyword evidence="7 10" id="KW-0456">Lyase</keyword>
<evidence type="ECO:0000256" key="6">
    <source>
        <dbReference type="ARBA" id="ARBA00023098"/>
    </source>
</evidence>
<gene>
    <name evidence="10" type="primary">mvaD</name>
    <name evidence="10" type="ORF">ACFSUE_02645</name>
</gene>
<feature type="domain" description="Mvd1 C-terminal" evidence="8">
    <location>
        <begin position="178"/>
        <end position="307"/>
    </location>
</feature>
<evidence type="ECO:0000313" key="11">
    <source>
        <dbReference type="Proteomes" id="UP001597399"/>
    </source>
</evidence>
<dbReference type="EC" id="4.1.1.33" evidence="2"/>
<keyword evidence="11" id="KW-1185">Reference proteome</keyword>
<evidence type="ECO:0000256" key="2">
    <source>
        <dbReference type="ARBA" id="ARBA00012296"/>
    </source>
</evidence>
<evidence type="ECO:0000259" key="9">
    <source>
        <dbReference type="Pfam" id="PF22700"/>
    </source>
</evidence>
<dbReference type="InterPro" id="IPR053859">
    <property type="entry name" value="MVD-like_N"/>
</dbReference>
<dbReference type="InterPro" id="IPR005935">
    <property type="entry name" value="Mev_decarb"/>
</dbReference>
<evidence type="ECO:0000256" key="5">
    <source>
        <dbReference type="ARBA" id="ARBA00022840"/>
    </source>
</evidence>
<dbReference type="PANTHER" id="PTHR10977:SF3">
    <property type="entry name" value="DIPHOSPHOMEVALONATE DECARBOXYLASE"/>
    <property type="match status" value="1"/>
</dbReference>
<organism evidence="10 11">
    <name type="scientific">Sporolactobacillus shoreicorticis</name>
    <dbReference type="NCBI Taxonomy" id="1923877"/>
    <lineage>
        <taxon>Bacteria</taxon>
        <taxon>Bacillati</taxon>
        <taxon>Bacillota</taxon>
        <taxon>Bacilli</taxon>
        <taxon>Bacillales</taxon>
        <taxon>Sporolactobacillaceae</taxon>
        <taxon>Sporolactobacillus</taxon>
    </lineage>
</organism>
<dbReference type="PANTHER" id="PTHR10977">
    <property type="entry name" value="DIPHOSPHOMEVALONATE DECARBOXYLASE"/>
    <property type="match status" value="1"/>
</dbReference>
<dbReference type="PIRSF" id="PIRSF015950">
    <property type="entry name" value="Mev_P_decrbx"/>
    <property type="match status" value="1"/>
</dbReference>
<dbReference type="NCBIfam" id="TIGR01240">
    <property type="entry name" value="mevDPdecarb"/>
    <property type="match status" value="1"/>
</dbReference>
<dbReference type="InterPro" id="IPR014721">
    <property type="entry name" value="Ribsml_uS5_D2-typ_fold_subgr"/>
</dbReference>
<name>A0ABW5RYG6_9BACL</name>
<dbReference type="InterPro" id="IPR041431">
    <property type="entry name" value="Mvd1_C"/>
</dbReference>
<evidence type="ECO:0000256" key="4">
    <source>
        <dbReference type="ARBA" id="ARBA00022741"/>
    </source>
</evidence>
<keyword evidence="6" id="KW-0443">Lipid metabolism</keyword>
<keyword evidence="3" id="KW-0444">Lipid biosynthesis</keyword>
<accession>A0ABW5RYG6</accession>
<dbReference type="GO" id="GO:0004163">
    <property type="term" value="F:diphosphomevalonate decarboxylase activity"/>
    <property type="evidence" value="ECO:0007669"/>
    <property type="project" value="UniProtKB-EC"/>
</dbReference>
<dbReference type="Pfam" id="PF22700">
    <property type="entry name" value="MVD-like_N"/>
    <property type="match status" value="1"/>
</dbReference>
<evidence type="ECO:0000256" key="7">
    <source>
        <dbReference type="ARBA" id="ARBA00023239"/>
    </source>
</evidence>
<keyword evidence="4" id="KW-0547">Nucleotide-binding</keyword>
<comment type="caution">
    <text evidence="10">The sequence shown here is derived from an EMBL/GenBank/DDBJ whole genome shotgun (WGS) entry which is preliminary data.</text>
</comment>
<dbReference type="RefSeq" id="WP_253059804.1">
    <property type="nucleotide sequence ID" value="NZ_JAMXWM010000004.1"/>
</dbReference>
<sequence>MHAAARAYTNIALIKYWGKKDEQLILPMNSSLSLTIDAFYTETSVEPQKELHEDEVIMDGTNLSDASAAKISRFMDLVREKSASRLFARIVTRNHVPVASGFASSASGFAALSAAASRAYGIDCAKTALSRLARRGSGSASRSIYGGFVKWMKGSDDASSYAVPVDSAEWPIRLISIAVNRQIKKLSSREGMKRTVETSPFYPVWVEAGEKDLDRIEPAIRRQYLEEIGKIAEANALRMHAAMLTADPPFMYWEEGTITAMKRAIHLREQGIACYFTIDAGPNVKLLCSEKDVGHILEDLAKFFPTDALIVARPGPGVEYIDRPVQ</sequence>
<evidence type="ECO:0000313" key="10">
    <source>
        <dbReference type="EMBL" id="MFD2692545.1"/>
    </source>
</evidence>
<proteinExistence type="inferred from homology"/>
<dbReference type="EMBL" id="JBHUMQ010000003">
    <property type="protein sequence ID" value="MFD2692545.1"/>
    <property type="molecule type" value="Genomic_DNA"/>
</dbReference>
<reference evidence="11" key="1">
    <citation type="journal article" date="2019" name="Int. J. Syst. Evol. Microbiol.">
        <title>The Global Catalogue of Microorganisms (GCM) 10K type strain sequencing project: providing services to taxonomists for standard genome sequencing and annotation.</title>
        <authorList>
            <consortium name="The Broad Institute Genomics Platform"/>
            <consortium name="The Broad Institute Genome Sequencing Center for Infectious Disease"/>
            <person name="Wu L."/>
            <person name="Ma J."/>
        </authorList>
    </citation>
    <scope>NUCLEOTIDE SEQUENCE [LARGE SCALE GENOMIC DNA]</scope>
    <source>
        <strain evidence="11">TISTR 2466</strain>
    </source>
</reference>
<protein>
    <recommendedName>
        <fullName evidence="2">diphosphomevalonate decarboxylase</fullName>
        <ecNumber evidence="2">4.1.1.33</ecNumber>
    </recommendedName>
</protein>
<evidence type="ECO:0000256" key="1">
    <source>
        <dbReference type="ARBA" id="ARBA00008831"/>
    </source>
</evidence>
<dbReference type="InterPro" id="IPR020568">
    <property type="entry name" value="Ribosomal_Su5_D2-typ_SF"/>
</dbReference>